<accession>A0ABS9CFH3</accession>
<protein>
    <recommendedName>
        <fullName evidence="3">L-rhamnose mutarotase</fullName>
    </recommendedName>
</protein>
<evidence type="ECO:0000313" key="2">
    <source>
        <dbReference type="Proteomes" id="UP001200470"/>
    </source>
</evidence>
<dbReference type="Proteomes" id="UP001200470">
    <property type="component" value="Unassembled WGS sequence"/>
</dbReference>
<evidence type="ECO:0008006" key="3">
    <source>
        <dbReference type="Google" id="ProtNLM"/>
    </source>
</evidence>
<proteinExistence type="predicted"/>
<reference evidence="1 2" key="1">
    <citation type="submission" date="2020-12" db="EMBL/GenBank/DDBJ databases">
        <title>Whole genome sequences of gut porcine anaerobes.</title>
        <authorList>
            <person name="Kubasova T."/>
            <person name="Jahodarova E."/>
            <person name="Rychlik I."/>
        </authorList>
    </citation>
    <scope>NUCLEOTIDE SEQUENCE [LARGE SCALE GENOMIC DNA]</scope>
    <source>
        <strain evidence="1 2">An925</strain>
    </source>
</reference>
<name>A0ABS9CFH3_9BACT</name>
<comment type="caution">
    <text evidence="1">The sequence shown here is derived from an EMBL/GenBank/DDBJ whole genome shotgun (WGS) entry which is preliminary data.</text>
</comment>
<organism evidence="1 2">
    <name type="scientific">Xylanibacter brevis</name>
    <dbReference type="NCBI Taxonomy" id="83231"/>
    <lineage>
        <taxon>Bacteria</taxon>
        <taxon>Pseudomonadati</taxon>
        <taxon>Bacteroidota</taxon>
        <taxon>Bacteroidia</taxon>
        <taxon>Bacteroidales</taxon>
        <taxon>Prevotellaceae</taxon>
        <taxon>Xylanibacter</taxon>
    </lineage>
</organism>
<sequence length="109" mass="12969">MNIVTTCIGELPEELREAAINEQRERRKNGNIYYPFLSDECVESLKNEVMLTIWPMENGFIFTMDDCHEFVEVPDSECPLSAERAKWYLEHMRPWTKEVEDMWFETVAD</sequence>
<gene>
    <name evidence="1" type="ORF">I6E12_04315</name>
</gene>
<evidence type="ECO:0000313" key="1">
    <source>
        <dbReference type="EMBL" id="MCF2563335.1"/>
    </source>
</evidence>
<dbReference type="EMBL" id="JADYTN010000007">
    <property type="protein sequence ID" value="MCF2563335.1"/>
    <property type="molecule type" value="Genomic_DNA"/>
</dbReference>
<dbReference type="RefSeq" id="WP_044072219.1">
    <property type="nucleotide sequence ID" value="NZ_JADYTN010000007.1"/>
</dbReference>
<keyword evidence="2" id="KW-1185">Reference proteome</keyword>